<evidence type="ECO:0000313" key="4">
    <source>
        <dbReference type="Proteomes" id="UP000237631"/>
    </source>
</evidence>
<dbReference type="InterPro" id="IPR039869">
    <property type="entry name" value="UBTD1/2"/>
</dbReference>
<keyword evidence="4" id="KW-1185">Reference proteome</keyword>
<sequence>MGCCHSRAASESPYGEANAPGSEHNAPNDSSRAAINRPSQAPDARSNTSREPQINNAGASRRPDGTIVRPNQPLQAPRPVGHCPKYYSHHQPPWTRRILEDLRKEFFDTRTSNRREIWDALEIVTERMRAGDLDQAQAVLDAAGLTLPNGRLARGAKGRERSLEGVYDDRGKLYDIPYWIVADPADIIEGGDEKDIDNTEDDEDVDSASRREEKGKGRAEDIGDEMRVTARLNTAAQDVTVTVGSKQTILVLKRKIEQQNNIKLNKLIHLGKILKDHQTLESTGWKSGQILNAFVDDRAVTEHSTA</sequence>
<dbReference type="PANTHER" id="PTHR13609">
    <property type="entry name" value="UBIQUITIN DOMAIN CONTAINING 1 PROTEIN-RELATED"/>
    <property type="match status" value="1"/>
</dbReference>
<feature type="region of interest" description="Disordered" evidence="1">
    <location>
        <begin position="1"/>
        <end position="87"/>
    </location>
</feature>
<proteinExistence type="predicted"/>
<protein>
    <recommendedName>
        <fullName evidence="2">Ubiquitin-like domain-containing protein</fullName>
    </recommendedName>
</protein>
<dbReference type="SMART" id="SM00213">
    <property type="entry name" value="UBQ"/>
    <property type="match status" value="1"/>
</dbReference>
<dbReference type="AlphaFoldDB" id="A0A2S6C0X9"/>
<dbReference type="Gene3D" id="1.20.225.20">
    <property type="entry name" value="Ub domain-containing protein, DC-UbP/UBTD2, N-terminal domain"/>
    <property type="match status" value="1"/>
</dbReference>
<dbReference type="SUPFAM" id="SSF54236">
    <property type="entry name" value="Ubiquitin-like"/>
    <property type="match status" value="1"/>
</dbReference>
<dbReference type="InterPro" id="IPR038169">
    <property type="entry name" value="DC-UbP/UBTD2_N_sf"/>
</dbReference>
<dbReference type="InterPro" id="IPR032752">
    <property type="entry name" value="DC-UbP/UBTD2_N"/>
</dbReference>
<feature type="compositionally biased region" description="Polar residues" evidence="1">
    <location>
        <begin position="25"/>
        <end position="58"/>
    </location>
</feature>
<gene>
    <name evidence="3" type="ORF">CBER1_00996</name>
</gene>
<dbReference type="InterPro" id="IPR029071">
    <property type="entry name" value="Ubiquitin-like_domsf"/>
</dbReference>
<reference evidence="4" key="1">
    <citation type="journal article" date="2017" name="bioRxiv">
        <title>Conservation of a gene cluster reveals novel cercosporin biosynthetic mechanisms and extends production to the genus Colletotrichum.</title>
        <authorList>
            <person name="de Jonge R."/>
            <person name="Ebert M.K."/>
            <person name="Huitt-Roehl C.R."/>
            <person name="Pal P."/>
            <person name="Suttle J.C."/>
            <person name="Spanner R.E."/>
            <person name="Neubauer J.D."/>
            <person name="Jurick W.M.II."/>
            <person name="Stott K.A."/>
            <person name="Secor G.A."/>
            <person name="Thomma B.P.H.J."/>
            <person name="Van de Peer Y."/>
            <person name="Townsend C.A."/>
            <person name="Bolton M.D."/>
        </authorList>
    </citation>
    <scope>NUCLEOTIDE SEQUENCE [LARGE SCALE GENOMIC DNA]</scope>
    <source>
        <strain evidence="4">CBS538.71</strain>
    </source>
</reference>
<accession>A0A2S6C0X9</accession>
<dbReference type="EMBL" id="PNEN01000579">
    <property type="protein sequence ID" value="PPJ53380.1"/>
    <property type="molecule type" value="Genomic_DNA"/>
</dbReference>
<dbReference type="OrthoDB" id="1640476at2759"/>
<dbReference type="PROSITE" id="PS50053">
    <property type="entry name" value="UBIQUITIN_2"/>
    <property type="match status" value="1"/>
</dbReference>
<comment type="caution">
    <text evidence="3">The sequence shown here is derived from an EMBL/GenBank/DDBJ whole genome shotgun (WGS) entry which is preliminary data.</text>
</comment>
<dbReference type="Gene3D" id="3.10.20.90">
    <property type="entry name" value="Phosphatidylinositol 3-kinase Catalytic Subunit, Chain A, domain 1"/>
    <property type="match status" value="1"/>
</dbReference>
<feature type="compositionally biased region" description="Basic and acidic residues" evidence="1">
    <location>
        <begin position="207"/>
        <end position="220"/>
    </location>
</feature>
<organism evidence="3 4">
    <name type="scientific">Cercospora berteroae</name>
    <dbReference type="NCBI Taxonomy" id="357750"/>
    <lineage>
        <taxon>Eukaryota</taxon>
        <taxon>Fungi</taxon>
        <taxon>Dikarya</taxon>
        <taxon>Ascomycota</taxon>
        <taxon>Pezizomycotina</taxon>
        <taxon>Dothideomycetes</taxon>
        <taxon>Dothideomycetidae</taxon>
        <taxon>Mycosphaerellales</taxon>
        <taxon>Mycosphaerellaceae</taxon>
        <taxon>Cercospora</taxon>
    </lineage>
</organism>
<dbReference type="InterPro" id="IPR000626">
    <property type="entry name" value="Ubiquitin-like_dom"/>
</dbReference>
<evidence type="ECO:0000259" key="2">
    <source>
        <dbReference type="PROSITE" id="PS50053"/>
    </source>
</evidence>
<evidence type="ECO:0000256" key="1">
    <source>
        <dbReference type="SAM" id="MobiDB-lite"/>
    </source>
</evidence>
<dbReference type="Pfam" id="PF00240">
    <property type="entry name" value="ubiquitin"/>
    <property type="match status" value="1"/>
</dbReference>
<feature type="region of interest" description="Disordered" evidence="1">
    <location>
        <begin position="190"/>
        <end position="220"/>
    </location>
</feature>
<dbReference type="Pfam" id="PF16455">
    <property type="entry name" value="UBD"/>
    <property type="match status" value="1"/>
</dbReference>
<evidence type="ECO:0000313" key="3">
    <source>
        <dbReference type="EMBL" id="PPJ53380.1"/>
    </source>
</evidence>
<name>A0A2S6C0X9_9PEZI</name>
<dbReference type="Proteomes" id="UP000237631">
    <property type="component" value="Unassembled WGS sequence"/>
</dbReference>
<feature type="domain" description="Ubiquitin-like" evidence="2">
    <location>
        <begin position="226"/>
        <end position="300"/>
    </location>
</feature>